<sequence length="288" mass="32694">MIPIIKNNYKVFGLENGPTAALIWLIHGAGGDMLHFETVVPTLTQAGYRILLNDVRFHGKSQPESSGEYPFLFNDVERDMDLILQEVKQQHYANNRIQLFLGGLSMGSMISLIYAANKTRQQKWDQDQIDLKGIILLAAGIPYLEVYRNGWDLFRTRQVTKEQFEFARSSITVSSITEYGQNHAKRAIDQVSNHALYECLVAISEFLPSPTPVLQAKPYIPLTTVPILLIIPDQDPYTRIEMEELHKINLERGIRSHLNIIENSGHLVTLDQGLQVGIQTRDFCQSCL</sequence>
<keyword evidence="3" id="KW-1185">Reference proteome</keyword>
<dbReference type="Pfam" id="PF12146">
    <property type="entry name" value="Hydrolase_4"/>
    <property type="match status" value="1"/>
</dbReference>
<comment type="caution">
    <text evidence="2">The sequence shown here is derived from an EMBL/GenBank/DDBJ whole genome shotgun (WGS) entry which is preliminary data.</text>
</comment>
<name>A0ABP9ZAY2_9FUNG</name>
<proteinExistence type="predicted"/>
<feature type="domain" description="Serine aminopeptidase S33" evidence="1">
    <location>
        <begin position="19"/>
        <end position="243"/>
    </location>
</feature>
<evidence type="ECO:0000313" key="2">
    <source>
        <dbReference type="EMBL" id="GAA5816246.1"/>
    </source>
</evidence>
<gene>
    <name evidence="2" type="ORF">MFLAVUS_009772</name>
</gene>
<reference evidence="2 3" key="1">
    <citation type="submission" date="2024-04" db="EMBL/GenBank/DDBJ databases">
        <title>genome sequences of Mucor flavus KT1a and Helicostylum pulchrum KT1b strains isolated from the surface of a dry-aged beef.</title>
        <authorList>
            <person name="Toyotome T."/>
            <person name="Hosono M."/>
            <person name="Torimaru M."/>
            <person name="Fukuda K."/>
            <person name="Mikami N."/>
        </authorList>
    </citation>
    <scope>NUCLEOTIDE SEQUENCE [LARGE SCALE GENOMIC DNA]</scope>
    <source>
        <strain evidence="2 3">KT1a</strain>
    </source>
</reference>
<organism evidence="2 3">
    <name type="scientific">Mucor flavus</name>
    <dbReference type="NCBI Taxonomy" id="439312"/>
    <lineage>
        <taxon>Eukaryota</taxon>
        <taxon>Fungi</taxon>
        <taxon>Fungi incertae sedis</taxon>
        <taxon>Mucoromycota</taxon>
        <taxon>Mucoromycotina</taxon>
        <taxon>Mucoromycetes</taxon>
        <taxon>Mucorales</taxon>
        <taxon>Mucorineae</taxon>
        <taxon>Mucoraceae</taxon>
        <taxon>Mucor</taxon>
    </lineage>
</organism>
<accession>A0ABP9ZAY2</accession>
<dbReference type="PANTHER" id="PTHR43689:SF8">
    <property type="entry name" value="ALPHA_BETA-HYDROLASES SUPERFAMILY PROTEIN"/>
    <property type="match status" value="1"/>
</dbReference>
<protein>
    <recommendedName>
        <fullName evidence="1">Serine aminopeptidase S33 domain-containing protein</fullName>
    </recommendedName>
</protein>
<dbReference type="Proteomes" id="UP001473302">
    <property type="component" value="Unassembled WGS sequence"/>
</dbReference>
<dbReference type="PANTHER" id="PTHR43689">
    <property type="entry name" value="HYDROLASE"/>
    <property type="match status" value="1"/>
</dbReference>
<dbReference type="InterPro" id="IPR029058">
    <property type="entry name" value="AB_hydrolase_fold"/>
</dbReference>
<dbReference type="InterPro" id="IPR022742">
    <property type="entry name" value="Hydrolase_4"/>
</dbReference>
<dbReference type="SUPFAM" id="SSF53474">
    <property type="entry name" value="alpha/beta-Hydrolases"/>
    <property type="match status" value="1"/>
</dbReference>
<evidence type="ECO:0000313" key="3">
    <source>
        <dbReference type="Proteomes" id="UP001473302"/>
    </source>
</evidence>
<dbReference type="Gene3D" id="3.40.50.1820">
    <property type="entry name" value="alpha/beta hydrolase"/>
    <property type="match status" value="1"/>
</dbReference>
<evidence type="ECO:0000259" key="1">
    <source>
        <dbReference type="Pfam" id="PF12146"/>
    </source>
</evidence>
<dbReference type="EMBL" id="BAABUK010000030">
    <property type="protein sequence ID" value="GAA5816246.1"/>
    <property type="molecule type" value="Genomic_DNA"/>
</dbReference>